<name>C7BU45_PHOAA</name>
<gene>
    <name evidence="1" type="ordered locus">PAU_00102</name>
</gene>
<dbReference type="EMBL" id="FM162591">
    <property type="protein sequence ID" value="CAQ82195.1"/>
    <property type="molecule type" value="Genomic_DNA"/>
</dbReference>
<proteinExistence type="predicted"/>
<dbReference type="STRING" id="291112.PAU_00102"/>
<evidence type="ECO:0000313" key="1">
    <source>
        <dbReference type="EMBL" id="CAQ82195.1"/>
    </source>
</evidence>
<dbReference type="AlphaFoldDB" id="C7BU45"/>
<accession>C7BU45</accession>
<reference evidence="1 2" key="1">
    <citation type="journal article" date="2009" name="BMC Genomics">
        <title>Comparative genomics of the emerging human pathogen Photorhabdus asymbiotica with the insect pathogen Photorhabdus luminescens.</title>
        <authorList>
            <person name="Wilkinson P."/>
            <person name="Waterfield N.R."/>
            <person name="Crossman L."/>
            <person name="Corton C."/>
            <person name="Sanchez-Contreras M."/>
            <person name="Vlisidou I."/>
            <person name="Barron A."/>
            <person name="Bignell A."/>
            <person name="Clark L."/>
            <person name="Ormond D."/>
            <person name="Mayho M."/>
            <person name="Bason N."/>
            <person name="Smith F."/>
            <person name="Simmonds M."/>
            <person name="Churcher C."/>
            <person name="Harris D."/>
            <person name="Thompson N.R."/>
            <person name="Quail M."/>
            <person name="Parkhill J."/>
            <person name="ffrench-Constant R.H."/>
        </authorList>
    </citation>
    <scope>NUCLEOTIDE SEQUENCE [LARGE SCALE GENOMIC DNA]</scope>
    <source>
        <strain evidence="2">ATCC 43949 / 3105-77</strain>
    </source>
</reference>
<dbReference type="Proteomes" id="UP000002747">
    <property type="component" value="Chromosome"/>
</dbReference>
<protein>
    <submittedName>
        <fullName evidence="1">Uncharacterized protein</fullName>
    </submittedName>
</protein>
<dbReference type="KEGG" id="pay:PAU_00102"/>
<organism evidence="1 2">
    <name type="scientific">Photorhabdus asymbiotica subsp. asymbiotica (strain ATCC 43949 / 3105-77)</name>
    <name type="common">Xenorhabdus luminescens (strain 2)</name>
    <dbReference type="NCBI Taxonomy" id="553480"/>
    <lineage>
        <taxon>Bacteria</taxon>
        <taxon>Pseudomonadati</taxon>
        <taxon>Pseudomonadota</taxon>
        <taxon>Gammaproteobacteria</taxon>
        <taxon>Enterobacterales</taxon>
        <taxon>Morganellaceae</taxon>
        <taxon>Photorhabdus</taxon>
    </lineage>
</organism>
<evidence type="ECO:0000313" key="2">
    <source>
        <dbReference type="Proteomes" id="UP000002747"/>
    </source>
</evidence>
<sequence length="60" mass="6970">MLRGIRSLAVAMHLEIYWVYINTDLLYGLKNRGIKMMSIEEIIIEIVSDISTAYGYMRSN</sequence>